<reference evidence="11" key="1">
    <citation type="journal article" date="2019" name="BMC Genomics">
        <title>A new reference genome for Sorghum bicolor reveals high levels of sequence similarity between sweet and grain genotypes: implications for the genetics of sugar metabolism.</title>
        <authorList>
            <person name="Cooper E.A."/>
            <person name="Brenton Z.W."/>
            <person name="Flinn B.S."/>
            <person name="Jenkins J."/>
            <person name="Shu S."/>
            <person name="Flowers D."/>
            <person name="Luo F."/>
            <person name="Wang Y."/>
            <person name="Xia P."/>
            <person name="Barry K."/>
            <person name="Daum C."/>
            <person name="Lipzen A."/>
            <person name="Yoshinaga Y."/>
            <person name="Schmutz J."/>
            <person name="Saski C."/>
            <person name="Vermerris W."/>
            <person name="Kresovich S."/>
        </authorList>
    </citation>
    <scope>NUCLEOTIDE SEQUENCE</scope>
</reference>
<evidence type="ECO:0000256" key="3">
    <source>
        <dbReference type="ARBA" id="ARBA00022692"/>
    </source>
</evidence>
<feature type="transmembrane region" description="Helical" evidence="10">
    <location>
        <begin position="287"/>
        <end position="308"/>
    </location>
</feature>
<dbReference type="GO" id="GO:0016020">
    <property type="term" value="C:membrane"/>
    <property type="evidence" value="ECO:0007669"/>
    <property type="project" value="UniProtKB-SubCell"/>
</dbReference>
<dbReference type="PANTHER" id="PTHR46739">
    <property type="entry name" value="AQUAPORIN SIP1-1"/>
    <property type="match status" value="1"/>
</dbReference>
<dbReference type="Proteomes" id="UP000807115">
    <property type="component" value="Chromosome 5"/>
</dbReference>
<keyword evidence="6 10" id="KW-0472">Membrane</keyword>
<evidence type="ECO:0000256" key="5">
    <source>
        <dbReference type="ARBA" id="ARBA00022989"/>
    </source>
</evidence>
<dbReference type="PANTHER" id="PTHR46739:SF8">
    <property type="entry name" value="AQUAPORIN SIP1-1"/>
    <property type="match status" value="1"/>
</dbReference>
<evidence type="ECO:0000256" key="7">
    <source>
        <dbReference type="ARBA" id="ARBA00024030"/>
    </source>
</evidence>
<accession>A0A921QYX5</accession>
<dbReference type="PRINTS" id="PR00783">
    <property type="entry name" value="MINTRINSICP"/>
</dbReference>
<feature type="transmembrane region" description="Helical" evidence="10">
    <location>
        <begin position="239"/>
        <end position="258"/>
    </location>
</feature>
<evidence type="ECO:0000256" key="10">
    <source>
        <dbReference type="SAM" id="Phobius"/>
    </source>
</evidence>
<comment type="similarity">
    <text evidence="7">Belongs to the MIP/aquaporin (TC 1.A.8) family. SIP (TC 1.A.8.10) subfamily.</text>
</comment>
<evidence type="ECO:0000256" key="2">
    <source>
        <dbReference type="ARBA" id="ARBA00022448"/>
    </source>
</evidence>
<evidence type="ECO:0000256" key="1">
    <source>
        <dbReference type="ARBA" id="ARBA00004141"/>
    </source>
</evidence>
<keyword evidence="4" id="KW-0677">Repeat</keyword>
<evidence type="ECO:0000313" key="12">
    <source>
        <dbReference type="Proteomes" id="UP000807115"/>
    </source>
</evidence>
<dbReference type="GO" id="GO:0005737">
    <property type="term" value="C:cytoplasm"/>
    <property type="evidence" value="ECO:0007669"/>
    <property type="project" value="UniProtKB-ARBA"/>
</dbReference>
<proteinExistence type="inferred from homology"/>
<feature type="transmembrane region" description="Helical" evidence="10">
    <location>
        <begin position="79"/>
        <end position="101"/>
    </location>
</feature>
<organism evidence="11 12">
    <name type="scientific">Sorghum bicolor</name>
    <name type="common">Sorghum</name>
    <name type="synonym">Sorghum vulgare</name>
    <dbReference type="NCBI Taxonomy" id="4558"/>
    <lineage>
        <taxon>Eukaryota</taxon>
        <taxon>Viridiplantae</taxon>
        <taxon>Streptophyta</taxon>
        <taxon>Embryophyta</taxon>
        <taxon>Tracheophyta</taxon>
        <taxon>Spermatophyta</taxon>
        <taxon>Magnoliopsida</taxon>
        <taxon>Liliopsida</taxon>
        <taxon>Poales</taxon>
        <taxon>Poaceae</taxon>
        <taxon>PACMAD clade</taxon>
        <taxon>Panicoideae</taxon>
        <taxon>Andropogonodae</taxon>
        <taxon>Andropogoneae</taxon>
        <taxon>Sorghinae</taxon>
        <taxon>Sorghum</taxon>
    </lineage>
</organism>
<evidence type="ECO:0000256" key="4">
    <source>
        <dbReference type="ARBA" id="ARBA00022737"/>
    </source>
</evidence>
<dbReference type="GO" id="GO:0012505">
    <property type="term" value="C:endomembrane system"/>
    <property type="evidence" value="ECO:0007669"/>
    <property type="project" value="UniProtKB-ARBA"/>
</dbReference>
<dbReference type="InterPro" id="IPR000425">
    <property type="entry name" value="MIP"/>
</dbReference>
<sequence>MGRRYLVGLRERDNRVSQREKHGESVLVVGTPLRQPERVIDRAAVSIPKPQSNLVLPIEPQTRQQEEGRRRRGLMAMGAAVRAAAADAVVTFLWVLCASALGASTAAVTSCLGVQEGAGGHYALLVTASLLAVLLFAFDRLCGALGGASFNPTDFAASYAAGLDSPSLFSVALRFPAQAAGAVGGALAISELMPAQYKHTLAGPSLKVDPHTGALAEGVLTFVVTLAVLWVIVKGPRNAILRILLISVSIVSLIVAGAEYTGPSMNPANAFGWAYVNNWHNTWEQLYVYWICPFIGALLAGWIFRAVFLPPAPKPKTKKA</sequence>
<keyword evidence="5 10" id="KW-1133">Transmembrane helix</keyword>
<dbReference type="InterPro" id="IPR044222">
    <property type="entry name" value="SIP1-1/2-like"/>
</dbReference>
<dbReference type="SUPFAM" id="SSF81338">
    <property type="entry name" value="Aquaporin-like"/>
    <property type="match status" value="1"/>
</dbReference>
<evidence type="ECO:0000313" key="11">
    <source>
        <dbReference type="EMBL" id="KAG0529386.1"/>
    </source>
</evidence>
<evidence type="ECO:0000256" key="9">
    <source>
        <dbReference type="RuleBase" id="RU000477"/>
    </source>
</evidence>
<comment type="subcellular location">
    <subcellularLocation>
        <location evidence="1">Membrane</location>
        <topology evidence="1">Multi-pass membrane protein</topology>
    </subcellularLocation>
</comment>
<keyword evidence="2 9" id="KW-0813">Transport</keyword>
<feature type="transmembrane region" description="Helical" evidence="10">
    <location>
        <begin position="213"/>
        <end position="232"/>
    </location>
</feature>
<feature type="transmembrane region" description="Helical" evidence="10">
    <location>
        <begin position="121"/>
        <end position="138"/>
    </location>
</feature>
<evidence type="ECO:0000256" key="6">
    <source>
        <dbReference type="ARBA" id="ARBA00023136"/>
    </source>
</evidence>
<dbReference type="InterPro" id="IPR023271">
    <property type="entry name" value="Aquaporin-like"/>
</dbReference>
<dbReference type="EMBL" id="CM027684">
    <property type="protein sequence ID" value="KAG0529386.1"/>
    <property type="molecule type" value="Genomic_DNA"/>
</dbReference>
<comment type="function">
    <text evidence="8">Aquaporins facilitate the transport of water and small neutral solutes across cell membranes.</text>
</comment>
<gene>
    <name evidence="11" type="ORF">BDA96_05G094400</name>
</gene>
<evidence type="ECO:0008006" key="13">
    <source>
        <dbReference type="Google" id="ProtNLM"/>
    </source>
</evidence>
<evidence type="ECO:0000256" key="8">
    <source>
        <dbReference type="ARBA" id="ARBA00055597"/>
    </source>
</evidence>
<keyword evidence="3 9" id="KW-0812">Transmembrane</keyword>
<name>A0A921QYX5_SORBI</name>
<dbReference type="Pfam" id="PF00230">
    <property type="entry name" value="MIP"/>
    <property type="match status" value="1"/>
</dbReference>
<dbReference type="Gene3D" id="1.20.1080.10">
    <property type="entry name" value="Glycerol uptake facilitator protein"/>
    <property type="match status" value="1"/>
</dbReference>
<comment type="caution">
    <text evidence="11">The sequence shown here is derived from an EMBL/GenBank/DDBJ whole genome shotgun (WGS) entry which is preliminary data.</text>
</comment>
<protein>
    <recommendedName>
        <fullName evidence="13">Aquaporin SIP1-2</fullName>
    </recommendedName>
</protein>
<dbReference type="AlphaFoldDB" id="A0A921QYX5"/>
<dbReference type="GO" id="GO:0015250">
    <property type="term" value="F:water channel activity"/>
    <property type="evidence" value="ECO:0007669"/>
    <property type="project" value="InterPro"/>
</dbReference>
<reference evidence="11" key="2">
    <citation type="submission" date="2020-10" db="EMBL/GenBank/DDBJ databases">
        <authorList>
            <person name="Cooper E.A."/>
            <person name="Brenton Z.W."/>
            <person name="Flinn B.S."/>
            <person name="Jenkins J."/>
            <person name="Shu S."/>
            <person name="Flowers D."/>
            <person name="Luo F."/>
            <person name="Wang Y."/>
            <person name="Xia P."/>
            <person name="Barry K."/>
            <person name="Daum C."/>
            <person name="Lipzen A."/>
            <person name="Yoshinaga Y."/>
            <person name="Schmutz J."/>
            <person name="Saski C."/>
            <person name="Vermerris W."/>
            <person name="Kresovich S."/>
        </authorList>
    </citation>
    <scope>NUCLEOTIDE SEQUENCE</scope>
</reference>
<dbReference type="FunFam" id="1.20.1080.10:FF:000043">
    <property type="entry name" value="Aquaporin SIP1-1"/>
    <property type="match status" value="1"/>
</dbReference>